<dbReference type="Gene3D" id="3.30.420.40">
    <property type="match status" value="2"/>
</dbReference>
<evidence type="ECO:0000313" key="11">
    <source>
        <dbReference type="EMBL" id="MBB4965778.1"/>
    </source>
</evidence>
<organism evidence="11 12">
    <name type="scientific">Saccharothrix violaceirubra</name>
    <dbReference type="NCBI Taxonomy" id="413306"/>
    <lineage>
        <taxon>Bacteria</taxon>
        <taxon>Bacillati</taxon>
        <taxon>Actinomycetota</taxon>
        <taxon>Actinomycetes</taxon>
        <taxon>Pseudonocardiales</taxon>
        <taxon>Pseudonocardiaceae</taxon>
        <taxon>Saccharothrix</taxon>
    </lineage>
</organism>
<dbReference type="AlphaFoldDB" id="A0A7W7WWN2"/>
<evidence type="ECO:0000256" key="2">
    <source>
        <dbReference type="ARBA" id="ARBA00022490"/>
    </source>
</evidence>
<dbReference type="RefSeq" id="WP_184669460.1">
    <property type="nucleotide sequence ID" value="NZ_BAABAI010000038.1"/>
</dbReference>
<dbReference type="PRINTS" id="PR00471">
    <property type="entry name" value="ACETATEKNASE"/>
</dbReference>
<keyword evidence="2 9" id="KW-0963">Cytoplasm</keyword>
<dbReference type="GO" id="GO:0006085">
    <property type="term" value="P:acetyl-CoA biosynthetic process"/>
    <property type="evidence" value="ECO:0007669"/>
    <property type="project" value="UniProtKB-UniRule"/>
</dbReference>
<comment type="function">
    <text evidence="9">Catalyzes the formation of acetyl phosphate from acetate and ATP. Can also catalyze the reverse reaction.</text>
</comment>
<keyword evidence="4 9" id="KW-0479">Metal-binding</keyword>
<comment type="cofactor">
    <cofactor evidence="9">
        <name>Mg(2+)</name>
        <dbReference type="ChEBI" id="CHEBI:18420"/>
    </cofactor>
    <cofactor evidence="9">
        <name>Mn(2+)</name>
        <dbReference type="ChEBI" id="CHEBI:29035"/>
    </cofactor>
    <text evidence="9">Mg(2+). Can also accept Mn(2+).</text>
</comment>
<feature type="binding site" evidence="9">
    <location>
        <begin position="180"/>
        <end position="184"/>
    </location>
    <ligand>
        <name>ATP</name>
        <dbReference type="ChEBI" id="CHEBI:30616"/>
    </ligand>
</feature>
<dbReference type="SUPFAM" id="SSF53067">
    <property type="entry name" value="Actin-like ATPase domain"/>
    <property type="match status" value="2"/>
</dbReference>
<evidence type="ECO:0000256" key="3">
    <source>
        <dbReference type="ARBA" id="ARBA00022679"/>
    </source>
</evidence>
<evidence type="ECO:0000256" key="9">
    <source>
        <dbReference type="HAMAP-Rule" id="MF_00020"/>
    </source>
</evidence>
<comment type="pathway">
    <text evidence="9">Metabolic intermediate biosynthesis; acetyl-CoA biosynthesis; acetyl-CoA from acetate: step 1/2.</text>
</comment>
<dbReference type="PANTHER" id="PTHR21060:SF21">
    <property type="entry name" value="ACETATE KINASE"/>
    <property type="match status" value="1"/>
</dbReference>
<dbReference type="PANTHER" id="PTHR21060">
    <property type="entry name" value="ACETATE KINASE"/>
    <property type="match status" value="1"/>
</dbReference>
<accession>A0A7W7WWN2</accession>
<comment type="subunit">
    <text evidence="9">Homodimer.</text>
</comment>
<dbReference type="HAMAP" id="MF_00020">
    <property type="entry name" value="Acetate_kinase"/>
    <property type="match status" value="1"/>
</dbReference>
<feature type="binding site" evidence="9">
    <location>
        <position position="15"/>
    </location>
    <ligand>
        <name>ATP</name>
        <dbReference type="ChEBI" id="CHEBI:30616"/>
    </ligand>
</feature>
<dbReference type="PROSITE" id="PS01075">
    <property type="entry name" value="ACETATE_KINASE_1"/>
    <property type="match status" value="1"/>
</dbReference>
<evidence type="ECO:0000313" key="12">
    <source>
        <dbReference type="Proteomes" id="UP000542674"/>
    </source>
</evidence>
<feature type="binding site" evidence="9">
    <location>
        <position position="8"/>
    </location>
    <ligand>
        <name>Mg(2+)</name>
        <dbReference type="ChEBI" id="CHEBI:18420"/>
    </ligand>
</feature>
<dbReference type="EC" id="2.7.2.1" evidence="9"/>
<comment type="catalytic activity">
    <reaction evidence="9">
        <text>acetate + ATP = acetyl phosphate + ADP</text>
        <dbReference type="Rhea" id="RHEA:11352"/>
        <dbReference type="ChEBI" id="CHEBI:22191"/>
        <dbReference type="ChEBI" id="CHEBI:30089"/>
        <dbReference type="ChEBI" id="CHEBI:30616"/>
        <dbReference type="ChEBI" id="CHEBI:456216"/>
        <dbReference type="EC" id="2.7.2.1"/>
    </reaction>
</comment>
<dbReference type="Proteomes" id="UP000542674">
    <property type="component" value="Unassembled WGS sequence"/>
</dbReference>
<keyword evidence="3 9" id="KW-0808">Transferase</keyword>
<feature type="site" description="Transition state stabilizer" evidence="9">
    <location>
        <position position="214"/>
    </location>
</feature>
<evidence type="ECO:0000256" key="1">
    <source>
        <dbReference type="ARBA" id="ARBA00008748"/>
    </source>
</evidence>
<feature type="binding site" evidence="9">
    <location>
        <begin position="300"/>
        <end position="304"/>
    </location>
    <ligand>
        <name>ATP</name>
        <dbReference type="ChEBI" id="CHEBI:30616"/>
    </ligand>
</feature>
<keyword evidence="7 9" id="KW-0067">ATP-binding</keyword>
<keyword evidence="5 9" id="KW-0547">Nucleotide-binding</keyword>
<gene>
    <name evidence="9" type="primary">ackA</name>
    <name evidence="11" type="ORF">F4559_003137</name>
</gene>
<dbReference type="GO" id="GO:0005524">
    <property type="term" value="F:ATP binding"/>
    <property type="evidence" value="ECO:0007669"/>
    <property type="project" value="UniProtKB-KW"/>
</dbReference>
<protein>
    <recommendedName>
        <fullName evidence="9">Acetate kinase</fullName>
        <ecNumber evidence="9">2.7.2.1</ecNumber>
    </recommendedName>
    <alternativeName>
        <fullName evidence="9">Acetokinase</fullName>
    </alternativeName>
</protein>
<evidence type="ECO:0000256" key="8">
    <source>
        <dbReference type="ARBA" id="ARBA00022842"/>
    </source>
</evidence>
<dbReference type="GO" id="GO:0006083">
    <property type="term" value="P:acetate metabolic process"/>
    <property type="evidence" value="ECO:0007669"/>
    <property type="project" value="TreeGrafter"/>
</dbReference>
<name>A0A7W7WWN2_9PSEU</name>
<evidence type="ECO:0000256" key="4">
    <source>
        <dbReference type="ARBA" id="ARBA00022723"/>
    </source>
</evidence>
<sequence>MGLILSLNPGSSSLKAALRAPDLVRSVRVERVGDPEGTLRVDGDTRPFSGDLGAAVDAVAGVCAAPEAVAIRVVHGGDRPGPALWDDALTHELRALVPLAPLHQPGSLETYEHARRAWPDARFVACFDTAFHQALPEASTRLPIPADLAALGVRRYGFHGLSVESVLLRRPDLGDTVVAHLGSGCSVTAVAADHTPRHTTMSFTPTGGMMSATRSGDVDPAILPYLIERHGMTASGLRDLFDHHGGLAGISGRHDVRDLLDADDEAARLALEVFVRSAAMAIASCATTLDDWRALVFTGGIGEHAAGLRDRITCRLPLPRLGVAVHVVESDEELVMDHQARLLAT</sequence>
<evidence type="ECO:0000256" key="10">
    <source>
        <dbReference type="RuleBase" id="RU003835"/>
    </source>
</evidence>
<dbReference type="EMBL" id="JACHJS010000001">
    <property type="protein sequence ID" value="MBB4965778.1"/>
    <property type="molecule type" value="Genomic_DNA"/>
</dbReference>
<comment type="similarity">
    <text evidence="1 9 10">Belongs to the acetokinase family.</text>
</comment>
<dbReference type="InterPro" id="IPR043129">
    <property type="entry name" value="ATPase_NBD"/>
</dbReference>
<dbReference type="InterPro" id="IPR000890">
    <property type="entry name" value="Aliphatic_acid_kin_short-chain"/>
</dbReference>
<dbReference type="GO" id="GO:0005829">
    <property type="term" value="C:cytosol"/>
    <property type="evidence" value="ECO:0007669"/>
    <property type="project" value="TreeGrafter"/>
</dbReference>
<feature type="active site" description="Proton donor/acceptor" evidence="9">
    <location>
        <position position="128"/>
    </location>
</feature>
<reference evidence="11 12" key="1">
    <citation type="submission" date="2020-08" db="EMBL/GenBank/DDBJ databases">
        <title>Sequencing the genomes of 1000 actinobacteria strains.</title>
        <authorList>
            <person name="Klenk H.-P."/>
        </authorList>
    </citation>
    <scope>NUCLEOTIDE SEQUENCE [LARGE SCALE GENOMIC DNA]</scope>
    <source>
        <strain evidence="11 12">DSM 45084</strain>
    </source>
</reference>
<feature type="site" description="Transition state stabilizer" evidence="9">
    <location>
        <position position="159"/>
    </location>
</feature>
<dbReference type="GO" id="GO:0008776">
    <property type="term" value="F:acetate kinase activity"/>
    <property type="evidence" value="ECO:0007669"/>
    <property type="project" value="UniProtKB-UniRule"/>
</dbReference>
<proteinExistence type="inferred from homology"/>
<comment type="caution">
    <text evidence="11">The sequence shown here is derived from an EMBL/GenBank/DDBJ whole genome shotgun (WGS) entry which is preliminary data.</text>
</comment>
<keyword evidence="8 9" id="KW-0460">Magnesium</keyword>
<evidence type="ECO:0000256" key="5">
    <source>
        <dbReference type="ARBA" id="ARBA00022741"/>
    </source>
</evidence>
<dbReference type="InterPro" id="IPR004372">
    <property type="entry name" value="Ac/propionate_kinase"/>
</dbReference>
<dbReference type="UniPathway" id="UPA00340">
    <property type="reaction ID" value="UER00458"/>
</dbReference>
<dbReference type="InterPro" id="IPR023865">
    <property type="entry name" value="Aliphatic_acid_kinase_CS"/>
</dbReference>
<evidence type="ECO:0000256" key="6">
    <source>
        <dbReference type="ARBA" id="ARBA00022777"/>
    </source>
</evidence>
<dbReference type="GO" id="GO:0000287">
    <property type="term" value="F:magnesium ion binding"/>
    <property type="evidence" value="ECO:0007669"/>
    <property type="project" value="UniProtKB-UniRule"/>
</dbReference>
<keyword evidence="6 9" id="KW-0418">Kinase</keyword>
<dbReference type="Pfam" id="PF00871">
    <property type="entry name" value="Acetate_kinase"/>
    <property type="match status" value="1"/>
</dbReference>
<evidence type="ECO:0000256" key="7">
    <source>
        <dbReference type="ARBA" id="ARBA00022840"/>
    </source>
</evidence>
<comment type="subcellular location">
    <subcellularLocation>
        <location evidence="9">Cytoplasm</location>
    </subcellularLocation>
</comment>
<feature type="binding site" evidence="9">
    <location>
        <position position="72"/>
    </location>
    <ligand>
        <name>substrate</name>
    </ligand>
</feature>
<feature type="binding site" evidence="9">
    <location>
        <begin position="255"/>
        <end position="257"/>
    </location>
    <ligand>
        <name>ATP</name>
        <dbReference type="ChEBI" id="CHEBI:30616"/>
    </ligand>
</feature>
<keyword evidence="12" id="KW-1185">Reference proteome</keyword>
<comment type="caution">
    <text evidence="9">Lacks conserved residue(s) required for the propagation of feature annotation.</text>
</comment>